<comment type="caution">
    <text evidence="2">The sequence shown here is derived from an EMBL/GenBank/DDBJ whole genome shotgun (WGS) entry which is preliminary data.</text>
</comment>
<sequence length="221" mass="23762">MGKTLKLATLLSLVALFTAGCATNRSEVQLSVPLATTAQISAPKGVSVVIRSIKDERLFEIAPSDPSIPSLGFEGSANATQELKSRAIARKRNTFGKALGDVVLQEGKTVPGIIRETLTTAFEQAGYKVTPTAEAGSSPLVVDVRITRFWAWMTPGFWALTFEARIETDLEIQGKDSVVSIKSYANDSRQLGTDSAWIDIVSKGLQEYQAQAAARFSALLP</sequence>
<dbReference type="Proteomes" id="UP000808146">
    <property type="component" value="Unassembled WGS sequence"/>
</dbReference>
<reference evidence="2" key="1">
    <citation type="submission" date="2020-10" db="EMBL/GenBank/DDBJ databases">
        <title>Connecting structure to function with the recovery of over 1000 high-quality activated sludge metagenome-assembled genomes encoding full-length rRNA genes using long-read sequencing.</title>
        <authorList>
            <person name="Singleton C.M."/>
            <person name="Petriglieri F."/>
            <person name="Kristensen J.M."/>
            <person name="Kirkegaard R.H."/>
            <person name="Michaelsen T.Y."/>
            <person name="Andersen M.H."/>
            <person name="Karst S.M."/>
            <person name="Dueholm M.S."/>
            <person name="Nielsen P.H."/>
            <person name="Albertsen M."/>
        </authorList>
    </citation>
    <scope>NUCLEOTIDE SEQUENCE</scope>
    <source>
        <strain evidence="2">OdNE_18-Q3-R46-58_BAT3C.305</strain>
    </source>
</reference>
<evidence type="ECO:0000256" key="1">
    <source>
        <dbReference type="SAM" id="SignalP"/>
    </source>
</evidence>
<evidence type="ECO:0000313" key="2">
    <source>
        <dbReference type="EMBL" id="MBK8889244.1"/>
    </source>
</evidence>
<dbReference type="EMBL" id="JADKBR010000001">
    <property type="protein sequence ID" value="MBK8889244.1"/>
    <property type="molecule type" value="Genomic_DNA"/>
</dbReference>
<feature type="signal peptide" evidence="1">
    <location>
        <begin position="1"/>
        <end position="22"/>
    </location>
</feature>
<keyword evidence="2" id="KW-0282">Flagellum</keyword>
<keyword evidence="2" id="KW-0966">Cell projection</keyword>
<keyword evidence="2" id="KW-0969">Cilium</keyword>
<dbReference type="PROSITE" id="PS51257">
    <property type="entry name" value="PROKAR_LIPOPROTEIN"/>
    <property type="match status" value="1"/>
</dbReference>
<gene>
    <name evidence="2" type="ORF">IPN75_02090</name>
</gene>
<proteinExistence type="predicted"/>
<feature type="chain" id="PRO_5039656146" evidence="1">
    <location>
        <begin position="23"/>
        <end position="221"/>
    </location>
</feature>
<accession>A0A9D7LMV3</accession>
<dbReference type="AlphaFoldDB" id="A0A9D7LMV3"/>
<organism evidence="2 3">
    <name type="scientific">Candidatus Dechloromonas phosphorivorans</name>
    <dbReference type="NCBI Taxonomy" id="2899244"/>
    <lineage>
        <taxon>Bacteria</taxon>
        <taxon>Pseudomonadati</taxon>
        <taxon>Pseudomonadota</taxon>
        <taxon>Betaproteobacteria</taxon>
        <taxon>Rhodocyclales</taxon>
        <taxon>Azonexaceae</taxon>
        <taxon>Dechloromonas</taxon>
    </lineage>
</organism>
<protein>
    <submittedName>
        <fullName evidence="2">Flagellar biosynthesis protein</fullName>
    </submittedName>
</protein>
<keyword evidence="1" id="KW-0732">Signal</keyword>
<name>A0A9D7LMV3_9RHOO</name>
<evidence type="ECO:0000313" key="3">
    <source>
        <dbReference type="Proteomes" id="UP000808146"/>
    </source>
</evidence>